<proteinExistence type="predicted"/>
<feature type="compositionally biased region" description="Pro residues" evidence="1">
    <location>
        <begin position="215"/>
        <end position="229"/>
    </location>
</feature>
<protein>
    <submittedName>
        <fullName evidence="2">Serine threonine-kinase Warts</fullName>
    </submittedName>
</protein>
<reference evidence="2 3" key="1">
    <citation type="journal article" date="2018" name="Sci. Rep.">
        <title>Genomic signatures of local adaptation to the degree of environmental predictability in rotifers.</title>
        <authorList>
            <person name="Franch-Gras L."/>
            <person name="Hahn C."/>
            <person name="Garcia-Roger E.M."/>
            <person name="Carmona M.J."/>
            <person name="Serra M."/>
            <person name="Gomez A."/>
        </authorList>
    </citation>
    <scope>NUCLEOTIDE SEQUENCE [LARGE SCALE GENOMIC DNA]</scope>
    <source>
        <strain evidence="2">HYR1</strain>
    </source>
</reference>
<feature type="region of interest" description="Disordered" evidence="1">
    <location>
        <begin position="190"/>
        <end position="233"/>
    </location>
</feature>
<dbReference type="AlphaFoldDB" id="A0A3M7SGR3"/>
<evidence type="ECO:0000313" key="3">
    <source>
        <dbReference type="Proteomes" id="UP000276133"/>
    </source>
</evidence>
<evidence type="ECO:0000256" key="1">
    <source>
        <dbReference type="SAM" id="MobiDB-lite"/>
    </source>
</evidence>
<dbReference type="PANTHER" id="PTHR48125:SF10">
    <property type="entry name" value="OS12G0136300 PROTEIN"/>
    <property type="match status" value="1"/>
</dbReference>
<organism evidence="2 3">
    <name type="scientific">Brachionus plicatilis</name>
    <name type="common">Marine rotifer</name>
    <name type="synonym">Brachionus muelleri</name>
    <dbReference type="NCBI Taxonomy" id="10195"/>
    <lineage>
        <taxon>Eukaryota</taxon>
        <taxon>Metazoa</taxon>
        <taxon>Spiralia</taxon>
        <taxon>Gnathifera</taxon>
        <taxon>Rotifera</taxon>
        <taxon>Eurotatoria</taxon>
        <taxon>Monogononta</taxon>
        <taxon>Pseudotrocha</taxon>
        <taxon>Ploima</taxon>
        <taxon>Brachionidae</taxon>
        <taxon>Brachionus</taxon>
    </lineage>
</organism>
<gene>
    <name evidence="2" type="ORF">BpHYR1_045520</name>
</gene>
<dbReference type="STRING" id="10195.A0A3M7SGR3"/>
<feature type="compositionally biased region" description="Pro residues" evidence="1">
    <location>
        <begin position="39"/>
        <end position="52"/>
    </location>
</feature>
<name>A0A3M7SGR3_BRAPC</name>
<dbReference type="Proteomes" id="UP000276133">
    <property type="component" value="Unassembled WGS sequence"/>
</dbReference>
<keyword evidence="2" id="KW-0808">Transferase</keyword>
<keyword evidence="3" id="KW-1185">Reference proteome</keyword>
<dbReference type="OrthoDB" id="3638488at2759"/>
<evidence type="ECO:0000313" key="2">
    <source>
        <dbReference type="EMBL" id="RNA34778.1"/>
    </source>
</evidence>
<accession>A0A3M7SGR3</accession>
<comment type="caution">
    <text evidence="2">The sequence shown here is derived from an EMBL/GenBank/DDBJ whole genome shotgun (WGS) entry which is preliminary data.</text>
</comment>
<dbReference type="GO" id="GO:0016301">
    <property type="term" value="F:kinase activity"/>
    <property type="evidence" value="ECO:0007669"/>
    <property type="project" value="UniProtKB-KW"/>
</dbReference>
<dbReference type="PANTHER" id="PTHR48125">
    <property type="entry name" value="LP07818P1"/>
    <property type="match status" value="1"/>
</dbReference>
<dbReference type="EMBL" id="REGN01001418">
    <property type="protein sequence ID" value="RNA34778.1"/>
    <property type="molecule type" value="Genomic_DNA"/>
</dbReference>
<feature type="region of interest" description="Disordered" evidence="1">
    <location>
        <begin position="33"/>
        <end position="58"/>
    </location>
</feature>
<keyword evidence="2" id="KW-0418">Kinase</keyword>
<sequence>MEEFNRSSSTLSTKVSQNNSEMYSFYPQNGYQFATQSLQPPPLPPPPPPPSQPNLNYFTYQSSPQPLVYQYSNYQNVSFLNSSLNSSGTFYQTTNSYVPNYQNYYPYPSSPSKSTAPPVQKADDQMAVENANTSMKRSSAALPVPKYLRPKICKSPLVIQSVQSKKVVKPKAQQAIVPPESARRVAEQLPEYGKKRLQPPPPPPPSYESSMGKKLPPPANLPPPPPNAPPQIFHSKQHKNLLNQVLENSFNSEKGNNSRNFEFEGSFNSSANNNSVFNHTGVQDENMPNYQFFIQSNLYTFFDRKKQPPPPPYPGKIEDTELQNTLPMVPAAPPVPYEQAVKDLEEQRLKNATMSSNSSNASTFSAIRQCSPQAFKFFMEQHAENVLKHHKAREYRRLQLENEMQKVGLSKYVCVEH</sequence>